<protein>
    <submittedName>
        <fullName evidence="3">Extracellular solute-binding protein</fullName>
    </submittedName>
</protein>
<keyword evidence="4" id="KW-1185">Reference proteome</keyword>
<dbReference type="InterPro" id="IPR006059">
    <property type="entry name" value="SBP"/>
</dbReference>
<keyword evidence="2" id="KW-0732">Signal</keyword>
<organism evidence="3 4">
    <name type="scientific">Zhihengliuella alba</name>
    <dbReference type="NCBI Taxonomy" id="547018"/>
    <lineage>
        <taxon>Bacteria</taxon>
        <taxon>Bacillati</taxon>
        <taxon>Actinomycetota</taxon>
        <taxon>Actinomycetes</taxon>
        <taxon>Micrococcales</taxon>
        <taxon>Micrococcaceae</taxon>
        <taxon>Zhihengliuella</taxon>
    </lineage>
</organism>
<dbReference type="PANTHER" id="PTHR43649:SF12">
    <property type="entry name" value="DIACETYLCHITOBIOSE BINDING PROTEIN DASA"/>
    <property type="match status" value="1"/>
</dbReference>
<evidence type="ECO:0000313" key="4">
    <source>
        <dbReference type="Proteomes" id="UP001501536"/>
    </source>
</evidence>
<dbReference type="Gene3D" id="3.40.190.10">
    <property type="entry name" value="Periplasmic binding protein-like II"/>
    <property type="match status" value="1"/>
</dbReference>
<accession>A0ABP7E1J4</accession>
<dbReference type="SUPFAM" id="SSF53850">
    <property type="entry name" value="Periplasmic binding protein-like II"/>
    <property type="match status" value="1"/>
</dbReference>
<evidence type="ECO:0000313" key="3">
    <source>
        <dbReference type="EMBL" id="GAA3713024.1"/>
    </source>
</evidence>
<feature type="compositionally biased region" description="Low complexity" evidence="1">
    <location>
        <begin position="435"/>
        <end position="451"/>
    </location>
</feature>
<dbReference type="Proteomes" id="UP001501536">
    <property type="component" value="Unassembled WGS sequence"/>
</dbReference>
<feature type="signal peptide" evidence="2">
    <location>
        <begin position="1"/>
        <end position="18"/>
    </location>
</feature>
<feature type="chain" id="PRO_5045707049" evidence="2">
    <location>
        <begin position="19"/>
        <end position="465"/>
    </location>
</feature>
<dbReference type="Pfam" id="PF01547">
    <property type="entry name" value="SBP_bac_1"/>
    <property type="match status" value="1"/>
</dbReference>
<dbReference type="RefSeq" id="WP_344886185.1">
    <property type="nucleotide sequence ID" value="NZ_BAABCJ010000007.1"/>
</dbReference>
<dbReference type="PANTHER" id="PTHR43649">
    <property type="entry name" value="ARABINOSE-BINDING PROTEIN-RELATED"/>
    <property type="match status" value="1"/>
</dbReference>
<sequence>MAPAAAVAVLALGMGACATGSQPDQPAEGPSFEADAEMQGELSIMGFNPDADEIARTRTDIAIDAVEGADPNIIEGELDVQQFLSSIASGEAPDLIYANRNQLGTFASRNAILPLDSCLEAEGVEVGDFREPAIEQATFNDSLYGLPEFNQVQIIMANGDLLEQEGLTTDDVDGSDWEAVAAANEKLSRSEGGKLSVIGFDSKLPEFLPLWAKANGTDLISEDGRTAQLDDPKVVEALEFAVGIYEAQGGFGDVKAFRDSADFFGAGNQFASNTLGAMPMEQWYVNILNDVSPEAPMAFTTFKDQEGEPLSYATGSAWAIPAGGSNPAAACRFLASMTKTDTWLAAAEARASAREEEGKPFTGLFTGNREADEEIRSTYVDTSEALTGPWAEAVEASYTANENSFSQPATPADAEFEQAWMDGVNRVLTGEQTPEDSLAAAQEEAQAALDEAWAEWDDSEAGSEG</sequence>
<gene>
    <name evidence="3" type="ORF">GCM10022377_28560</name>
</gene>
<feature type="region of interest" description="Disordered" evidence="1">
    <location>
        <begin position="432"/>
        <end position="465"/>
    </location>
</feature>
<dbReference type="InterPro" id="IPR050490">
    <property type="entry name" value="Bact_solute-bd_prot1"/>
</dbReference>
<feature type="compositionally biased region" description="Acidic residues" evidence="1">
    <location>
        <begin position="452"/>
        <end position="465"/>
    </location>
</feature>
<comment type="caution">
    <text evidence="3">The sequence shown here is derived from an EMBL/GenBank/DDBJ whole genome shotgun (WGS) entry which is preliminary data.</text>
</comment>
<evidence type="ECO:0000256" key="1">
    <source>
        <dbReference type="SAM" id="MobiDB-lite"/>
    </source>
</evidence>
<proteinExistence type="predicted"/>
<reference evidence="4" key="1">
    <citation type="journal article" date="2019" name="Int. J. Syst. Evol. Microbiol.">
        <title>The Global Catalogue of Microorganisms (GCM) 10K type strain sequencing project: providing services to taxonomists for standard genome sequencing and annotation.</title>
        <authorList>
            <consortium name="The Broad Institute Genomics Platform"/>
            <consortium name="The Broad Institute Genome Sequencing Center for Infectious Disease"/>
            <person name="Wu L."/>
            <person name="Ma J."/>
        </authorList>
    </citation>
    <scope>NUCLEOTIDE SEQUENCE [LARGE SCALE GENOMIC DNA]</scope>
    <source>
        <strain evidence="4">JCM 16961</strain>
    </source>
</reference>
<evidence type="ECO:0000256" key="2">
    <source>
        <dbReference type="SAM" id="SignalP"/>
    </source>
</evidence>
<dbReference type="EMBL" id="BAABCJ010000007">
    <property type="protein sequence ID" value="GAA3713024.1"/>
    <property type="molecule type" value="Genomic_DNA"/>
</dbReference>
<name>A0ABP7E1J4_9MICC</name>